<dbReference type="InterPro" id="IPR008928">
    <property type="entry name" value="6-hairpin_glycosidase_sf"/>
</dbReference>
<evidence type="ECO:0000259" key="3">
    <source>
        <dbReference type="Pfam" id="PF20737"/>
    </source>
</evidence>
<dbReference type="PANTHER" id="PTHR43465">
    <property type="entry name" value="DUF1680 DOMAIN PROTEIN (AFU_ORTHOLOGUE AFUA_1G08910)"/>
    <property type="match status" value="1"/>
</dbReference>
<protein>
    <submittedName>
        <fullName evidence="4">DUF1680 family protein</fullName>
    </submittedName>
</protein>
<evidence type="ECO:0000313" key="5">
    <source>
        <dbReference type="Proteomes" id="UP000540685"/>
    </source>
</evidence>
<dbReference type="Proteomes" id="UP000540685">
    <property type="component" value="Unassembled WGS sequence"/>
</dbReference>
<feature type="domain" description="Non-reducing end beta-L-arabinofuranosidase-like GH127 middle" evidence="2">
    <location>
        <begin position="421"/>
        <end position="503"/>
    </location>
</feature>
<keyword evidence="5" id="KW-1185">Reference proteome</keyword>
<accession>A0A7W9MJF0</accession>
<evidence type="ECO:0000259" key="2">
    <source>
        <dbReference type="Pfam" id="PF20736"/>
    </source>
</evidence>
<dbReference type="SUPFAM" id="SSF48208">
    <property type="entry name" value="Six-hairpin glycosidases"/>
    <property type="match status" value="1"/>
</dbReference>
<sequence>MADFADRVRGPLVPSTGVQRPLGVNDVEIEGGPLGRWQRINREASITLGLERMEQSGVLPNLRLAAGEGTGPFQGYRFQDSDLYKQLEAVAWEHCRLPDERYPAFVAESAGLLARAQRPDGYLNSHYQVVKPDKIFAELEYSHEMYCAGHLFQAAVAAARADCGGQELLAVARRFADHLVEVFLTGGDDGIDGHAEVETALVELYRLTGERSYLELAAKLIDNRGKGLIADSGMGPLYAQDHLPVREADTAVGHAVRQLYLEAGIVDVYLETGDESLLECSVRRWEDMVATKTSITGGHGSRHDGEAFGERYELPPDRAYNESCAAIASIHWNWRLLLATGHGRYADLIERTLYNAFAASTSADGTRFFYVNPLQRRADLIEDAYLGRRREWFACACCPPNIMRLVSSLGHYVATVDDEGLSVHQYAPGRIRAGEITLAVETDYPWDGRVLFTVESAPDTEWTLRLRVPAWSTRTAPPAGPDGYTAVRRVWRPGDTFALDLDMSPRLVHPHRRIDALRGCAAVERGPLVYCFEQADQQAALEDLALVPGTELRVVERDDLPGVGRTVLIEADGLLLPSSPPDGLPYSGAPTDLPTGTGVTVTAVPYHQWDNRDGGVMRVWTPLA</sequence>
<dbReference type="InterPro" id="IPR012878">
    <property type="entry name" value="Beta-AFase-like_GH127_cat"/>
</dbReference>
<dbReference type="GO" id="GO:0005975">
    <property type="term" value="P:carbohydrate metabolic process"/>
    <property type="evidence" value="ECO:0007669"/>
    <property type="project" value="InterPro"/>
</dbReference>
<evidence type="ECO:0000313" key="4">
    <source>
        <dbReference type="EMBL" id="MBB5822611.1"/>
    </source>
</evidence>
<feature type="domain" description="Non-reducing end beta-L-arabinofuranosidase-like GH127 catalytic" evidence="1">
    <location>
        <begin position="26"/>
        <end position="410"/>
    </location>
</feature>
<comment type="caution">
    <text evidence="4">The sequence shown here is derived from an EMBL/GenBank/DDBJ whole genome shotgun (WGS) entry which is preliminary data.</text>
</comment>
<dbReference type="AlphaFoldDB" id="A0A7W9MJF0"/>
<dbReference type="InterPro" id="IPR049046">
    <property type="entry name" value="Beta-AFase-like_GH127_middle"/>
</dbReference>
<dbReference type="InterPro" id="IPR049174">
    <property type="entry name" value="Beta-AFase-like"/>
</dbReference>
<evidence type="ECO:0000259" key="1">
    <source>
        <dbReference type="Pfam" id="PF07944"/>
    </source>
</evidence>
<dbReference type="EMBL" id="JACHMP010000001">
    <property type="protein sequence ID" value="MBB5822611.1"/>
    <property type="molecule type" value="Genomic_DNA"/>
</dbReference>
<gene>
    <name evidence="4" type="ORF">F4562_005673</name>
</gene>
<dbReference type="RefSeq" id="WP_184541444.1">
    <property type="nucleotide sequence ID" value="NZ_JACHMP010000001.1"/>
</dbReference>
<organism evidence="4 5">
    <name type="scientific">Streptosporangium becharense</name>
    <dbReference type="NCBI Taxonomy" id="1816182"/>
    <lineage>
        <taxon>Bacteria</taxon>
        <taxon>Bacillati</taxon>
        <taxon>Actinomycetota</taxon>
        <taxon>Actinomycetes</taxon>
        <taxon>Streptosporangiales</taxon>
        <taxon>Streptosporangiaceae</taxon>
        <taxon>Streptosporangium</taxon>
    </lineage>
</organism>
<dbReference type="Pfam" id="PF20737">
    <property type="entry name" value="Glyco_hydro127C"/>
    <property type="match status" value="1"/>
</dbReference>
<reference evidence="4 5" key="1">
    <citation type="submission" date="2020-08" db="EMBL/GenBank/DDBJ databases">
        <title>Sequencing the genomes of 1000 actinobacteria strains.</title>
        <authorList>
            <person name="Klenk H.-P."/>
        </authorList>
    </citation>
    <scope>NUCLEOTIDE SEQUENCE [LARGE SCALE GENOMIC DNA]</scope>
    <source>
        <strain evidence="4 5">DSM 46887</strain>
    </source>
</reference>
<proteinExistence type="predicted"/>
<dbReference type="Pfam" id="PF20736">
    <property type="entry name" value="Glyco_hydro127M"/>
    <property type="match status" value="1"/>
</dbReference>
<feature type="domain" description="Non-reducing end beta-L-arabinofuranosidase-like GH127 C-terminal" evidence="3">
    <location>
        <begin position="505"/>
        <end position="622"/>
    </location>
</feature>
<dbReference type="PANTHER" id="PTHR43465:SF2">
    <property type="entry name" value="DUF1680 DOMAIN PROTEIN (AFU_ORTHOLOGUE AFUA_1G08910)"/>
    <property type="match status" value="1"/>
</dbReference>
<dbReference type="Pfam" id="PF07944">
    <property type="entry name" value="Beta-AFase-like_GH127_cat"/>
    <property type="match status" value="1"/>
</dbReference>
<dbReference type="InterPro" id="IPR049049">
    <property type="entry name" value="Beta-AFase-like_GH127_C"/>
</dbReference>
<name>A0A7W9MJF0_9ACTN</name>